<feature type="non-terminal residue" evidence="1">
    <location>
        <position position="1"/>
    </location>
</feature>
<evidence type="ECO:0000313" key="1">
    <source>
        <dbReference type="EMBL" id="CAF4701826.1"/>
    </source>
</evidence>
<dbReference type="AlphaFoldDB" id="A0A8S3A9A4"/>
<proteinExistence type="predicted"/>
<sequence length="48" mass="4983">MGDSDFRATTSSGANDDETASNILSIKVDIVALSCLIIADHSTVINSL</sequence>
<accession>A0A8S3A9A4</accession>
<dbReference type="Proteomes" id="UP000681967">
    <property type="component" value="Unassembled WGS sequence"/>
</dbReference>
<protein>
    <submittedName>
        <fullName evidence="1">Uncharacterized protein</fullName>
    </submittedName>
</protein>
<feature type="non-terminal residue" evidence="1">
    <location>
        <position position="48"/>
    </location>
</feature>
<comment type="caution">
    <text evidence="1">The sequence shown here is derived from an EMBL/GenBank/DDBJ whole genome shotgun (WGS) entry which is preliminary data.</text>
</comment>
<dbReference type="EMBL" id="CAJOBH010119098">
    <property type="protein sequence ID" value="CAF4701826.1"/>
    <property type="molecule type" value="Genomic_DNA"/>
</dbReference>
<organism evidence="1 2">
    <name type="scientific">Rotaria magnacalcarata</name>
    <dbReference type="NCBI Taxonomy" id="392030"/>
    <lineage>
        <taxon>Eukaryota</taxon>
        <taxon>Metazoa</taxon>
        <taxon>Spiralia</taxon>
        <taxon>Gnathifera</taxon>
        <taxon>Rotifera</taxon>
        <taxon>Eurotatoria</taxon>
        <taxon>Bdelloidea</taxon>
        <taxon>Philodinida</taxon>
        <taxon>Philodinidae</taxon>
        <taxon>Rotaria</taxon>
    </lineage>
</organism>
<gene>
    <name evidence="1" type="ORF">BYL167_LOCUS44125</name>
</gene>
<reference evidence="1" key="1">
    <citation type="submission" date="2021-02" db="EMBL/GenBank/DDBJ databases">
        <authorList>
            <person name="Nowell W R."/>
        </authorList>
    </citation>
    <scope>NUCLEOTIDE SEQUENCE</scope>
</reference>
<name>A0A8S3A9A4_9BILA</name>
<evidence type="ECO:0000313" key="2">
    <source>
        <dbReference type="Proteomes" id="UP000681967"/>
    </source>
</evidence>